<dbReference type="SUPFAM" id="SSF56601">
    <property type="entry name" value="beta-lactamase/transpeptidase-like"/>
    <property type="match status" value="1"/>
</dbReference>
<dbReference type="Gene3D" id="3.40.710.10">
    <property type="entry name" value="DD-peptidase/beta-lactamase superfamily"/>
    <property type="match status" value="1"/>
</dbReference>
<feature type="region of interest" description="Disordered" evidence="1">
    <location>
        <begin position="48"/>
        <end position="78"/>
    </location>
</feature>
<reference evidence="3 6" key="1">
    <citation type="submission" date="2023-03" db="EMBL/GenBank/DDBJ databases">
        <authorList>
            <person name="Shen W."/>
            <person name="Cai J."/>
        </authorList>
    </citation>
    <scope>NUCLEOTIDE SEQUENCE</scope>
    <source>
        <strain evidence="3">P69-2</strain>
        <strain evidence="4 6">Y59</strain>
    </source>
</reference>
<keyword evidence="3" id="KW-0378">Hydrolase</keyword>
<dbReference type="AlphaFoldDB" id="A0AAE4I3I6"/>
<dbReference type="PANTHER" id="PTHR35333">
    <property type="entry name" value="BETA-LACTAMASE"/>
    <property type="match status" value="1"/>
</dbReference>
<dbReference type="EMBL" id="JARQAI010000015">
    <property type="protein sequence ID" value="MDT2737502.1"/>
    <property type="molecule type" value="Genomic_DNA"/>
</dbReference>
<accession>A0AAE4I3I6</accession>
<evidence type="ECO:0000313" key="6">
    <source>
        <dbReference type="Proteomes" id="UP001269061"/>
    </source>
</evidence>
<comment type="caution">
    <text evidence="3">The sequence shown here is derived from an EMBL/GenBank/DDBJ whole genome shotgun (WGS) entry which is preliminary data.</text>
</comment>
<dbReference type="GO" id="GO:0046677">
    <property type="term" value="P:response to antibiotic"/>
    <property type="evidence" value="ECO:0007669"/>
    <property type="project" value="InterPro"/>
</dbReference>
<name>A0AAE4I3I6_9ENTE</name>
<dbReference type="InterPro" id="IPR012338">
    <property type="entry name" value="Beta-lactam/transpept-like"/>
</dbReference>
<evidence type="ECO:0000313" key="4">
    <source>
        <dbReference type="EMBL" id="MDT2771664.1"/>
    </source>
</evidence>
<organism evidence="3 5">
    <name type="scientific">Enterococcus pseudoavium</name>
    <dbReference type="NCBI Taxonomy" id="44007"/>
    <lineage>
        <taxon>Bacteria</taxon>
        <taxon>Bacillati</taxon>
        <taxon>Bacillota</taxon>
        <taxon>Bacilli</taxon>
        <taxon>Lactobacillales</taxon>
        <taxon>Enterococcaceae</taxon>
        <taxon>Enterococcus</taxon>
    </lineage>
</organism>
<evidence type="ECO:0000313" key="3">
    <source>
        <dbReference type="EMBL" id="MDT2737502.1"/>
    </source>
</evidence>
<dbReference type="PANTHER" id="PTHR35333:SF3">
    <property type="entry name" value="BETA-LACTAMASE-TYPE TRANSPEPTIDASE FOLD CONTAINING PROTEIN"/>
    <property type="match status" value="1"/>
</dbReference>
<dbReference type="RefSeq" id="WP_311797199.1">
    <property type="nucleotide sequence ID" value="NZ_JARQAI010000015.1"/>
</dbReference>
<feature type="domain" description="Beta-lactamase class A catalytic" evidence="2">
    <location>
        <begin position="147"/>
        <end position="285"/>
    </location>
</feature>
<sequence>MGKHSGAKRANPIKYFLIGLFFLLLTGGAYFATTVFLTDQATDSSQDVVKSNQPKVSKENPVTSQPPTTSTLSTTQQTSQTKIAQLDTEGLTANAEQVYYGVYYFKSGQEFSSHNSGPTVSASVIKVFIMEYVFSQGDLNQQVQGKTIHDWIIPMIQQSDNEATNVLIDFFGMESLNQFFQAQGYLDTRLERKMLDTVARNSGKENYTSLNDCMAFLKKLYLKQENYPQSAMLDIMKGQTVRTKIPSKLPSEIVVANKTGELDNAENDIGLVLSEENPFAIAMLTKNFTNVEKIQSAIGDFALSATKMN</sequence>
<evidence type="ECO:0000313" key="5">
    <source>
        <dbReference type="Proteomes" id="UP001180842"/>
    </source>
</evidence>
<proteinExistence type="predicted"/>
<evidence type="ECO:0000256" key="1">
    <source>
        <dbReference type="SAM" id="MobiDB-lite"/>
    </source>
</evidence>
<feature type="compositionally biased region" description="Low complexity" evidence="1">
    <location>
        <begin position="63"/>
        <end position="78"/>
    </location>
</feature>
<dbReference type="Proteomes" id="UP001180842">
    <property type="component" value="Unassembled WGS sequence"/>
</dbReference>
<protein>
    <submittedName>
        <fullName evidence="3">Class A beta-lactamase-related serine hydrolase</fullName>
    </submittedName>
</protein>
<dbReference type="GO" id="GO:0030655">
    <property type="term" value="P:beta-lactam antibiotic catabolic process"/>
    <property type="evidence" value="ECO:0007669"/>
    <property type="project" value="InterPro"/>
</dbReference>
<dbReference type="GO" id="GO:0008800">
    <property type="term" value="F:beta-lactamase activity"/>
    <property type="evidence" value="ECO:0007669"/>
    <property type="project" value="InterPro"/>
</dbReference>
<evidence type="ECO:0000259" key="2">
    <source>
        <dbReference type="Pfam" id="PF13354"/>
    </source>
</evidence>
<dbReference type="EMBL" id="JARQAZ010000011">
    <property type="protein sequence ID" value="MDT2771664.1"/>
    <property type="molecule type" value="Genomic_DNA"/>
</dbReference>
<dbReference type="Pfam" id="PF13354">
    <property type="entry name" value="Beta-lactamase2"/>
    <property type="match status" value="1"/>
</dbReference>
<dbReference type="Proteomes" id="UP001269061">
    <property type="component" value="Unassembled WGS sequence"/>
</dbReference>
<keyword evidence="6" id="KW-1185">Reference proteome</keyword>
<dbReference type="InterPro" id="IPR045155">
    <property type="entry name" value="Beta-lactam_cat"/>
</dbReference>
<gene>
    <name evidence="3" type="ORF">P7H00_10210</name>
    <name evidence="4" type="ORF">P7H46_12620</name>
</gene>
<dbReference type="InterPro" id="IPR000871">
    <property type="entry name" value="Beta-lactam_class-A"/>
</dbReference>